<reference evidence="11" key="1">
    <citation type="submission" date="2017-07" db="EMBL/GenBank/DDBJ databases">
        <title>The cable genome - Insights into the physiology and evolution of filamentous bacteria capable of sulfide oxidation via long distance electron transfer.</title>
        <authorList>
            <person name="Thorup C."/>
            <person name="Bjerg J.T."/>
            <person name="Schreiber L."/>
            <person name="Nielsen L.P."/>
            <person name="Kjeldsen K.U."/>
            <person name="Boesen T."/>
            <person name="Boggild A."/>
            <person name="Meysman F."/>
            <person name="Geelhoed J."/>
            <person name="Schramm A."/>
        </authorList>
    </citation>
    <scope>NUCLEOTIDE SEQUENCE [LARGE SCALE GENOMIC DNA]</scope>
    <source>
        <strain evidence="11">GS</strain>
    </source>
</reference>
<accession>A0A521FY37</accession>
<dbReference type="GO" id="GO:0005840">
    <property type="term" value="C:ribosome"/>
    <property type="evidence" value="ECO:0007669"/>
    <property type="project" value="UniProtKB-KW"/>
</dbReference>
<organism evidence="11 12">
    <name type="scientific">Candidatus Electronema aureum</name>
    <dbReference type="NCBI Taxonomy" id="2005002"/>
    <lineage>
        <taxon>Bacteria</taxon>
        <taxon>Pseudomonadati</taxon>
        <taxon>Thermodesulfobacteriota</taxon>
        <taxon>Desulfobulbia</taxon>
        <taxon>Desulfobulbales</taxon>
        <taxon>Desulfobulbaceae</taxon>
        <taxon>Candidatus Electronema</taxon>
    </lineage>
</organism>
<evidence type="ECO:0000256" key="4">
    <source>
        <dbReference type="ARBA" id="ARBA00022730"/>
    </source>
</evidence>
<dbReference type="PRINTS" id="PR01249">
    <property type="entry name" value="RIBOSOMALL31"/>
</dbReference>
<dbReference type="NCBIfam" id="TIGR00105">
    <property type="entry name" value="L31"/>
    <property type="match status" value="1"/>
</dbReference>
<evidence type="ECO:0000256" key="3">
    <source>
        <dbReference type="ARBA" id="ARBA00022723"/>
    </source>
</evidence>
<dbReference type="InterPro" id="IPR042105">
    <property type="entry name" value="Ribosomal_bL31_sf"/>
</dbReference>
<feature type="binding site" evidence="10">
    <location>
        <position position="18"/>
    </location>
    <ligand>
        <name>Zn(2+)</name>
        <dbReference type="ChEBI" id="CHEBI:29105"/>
    </ligand>
</feature>
<evidence type="ECO:0000256" key="1">
    <source>
        <dbReference type="ARBA" id="ARBA00009296"/>
    </source>
</evidence>
<evidence type="ECO:0000256" key="9">
    <source>
        <dbReference type="ARBA" id="ARBA00035687"/>
    </source>
</evidence>
<proteinExistence type="inferred from homology"/>
<dbReference type="GO" id="GO:0003735">
    <property type="term" value="F:structural constituent of ribosome"/>
    <property type="evidence" value="ECO:0007669"/>
    <property type="project" value="InterPro"/>
</dbReference>
<feature type="binding site" evidence="10">
    <location>
        <position position="16"/>
    </location>
    <ligand>
        <name>Zn(2+)</name>
        <dbReference type="ChEBI" id="CHEBI:29105"/>
    </ligand>
</feature>
<keyword evidence="3 10" id="KW-0479">Metal-binding</keyword>
<keyword evidence="8 10" id="KW-0687">Ribonucleoprotein</keyword>
<dbReference type="GO" id="GO:0019843">
    <property type="term" value="F:rRNA binding"/>
    <property type="evidence" value="ECO:0007669"/>
    <property type="project" value="UniProtKB-KW"/>
</dbReference>
<dbReference type="PANTHER" id="PTHR33280">
    <property type="entry name" value="50S RIBOSOMAL PROTEIN L31, CHLOROPLASTIC"/>
    <property type="match status" value="1"/>
</dbReference>
<dbReference type="GO" id="GO:1990904">
    <property type="term" value="C:ribonucleoprotein complex"/>
    <property type="evidence" value="ECO:0007669"/>
    <property type="project" value="UniProtKB-KW"/>
</dbReference>
<dbReference type="Pfam" id="PF01197">
    <property type="entry name" value="Ribosomal_L31"/>
    <property type="match status" value="1"/>
</dbReference>
<dbReference type="InterPro" id="IPR034704">
    <property type="entry name" value="Ribosomal_bL28/bL31-like_sf"/>
</dbReference>
<evidence type="ECO:0000256" key="7">
    <source>
        <dbReference type="ARBA" id="ARBA00022980"/>
    </source>
</evidence>
<evidence type="ECO:0000256" key="8">
    <source>
        <dbReference type="ARBA" id="ARBA00023274"/>
    </source>
</evidence>
<evidence type="ECO:0000313" key="12">
    <source>
        <dbReference type="Proteomes" id="UP000316238"/>
    </source>
</evidence>
<gene>
    <name evidence="10" type="primary">rpmE</name>
    <name evidence="11" type="ORF">CDV28_1714</name>
</gene>
<keyword evidence="12" id="KW-1185">Reference proteome</keyword>
<dbReference type="InterPro" id="IPR002150">
    <property type="entry name" value="Ribosomal_bL31"/>
</dbReference>
<comment type="similarity">
    <text evidence="1 10">Belongs to the bacterial ribosomal protein bL31 family. Type A subfamily.</text>
</comment>
<protein>
    <recommendedName>
        <fullName evidence="9 10">Large ribosomal subunit protein bL31</fullName>
    </recommendedName>
</protein>
<keyword evidence="7 10" id="KW-0689">Ribosomal protein</keyword>
<dbReference type="PROSITE" id="PS01143">
    <property type="entry name" value="RIBOSOMAL_L31"/>
    <property type="match status" value="1"/>
</dbReference>
<dbReference type="NCBIfam" id="NF001809">
    <property type="entry name" value="PRK00528.1"/>
    <property type="match status" value="1"/>
</dbReference>
<dbReference type="GO" id="GO:0046872">
    <property type="term" value="F:metal ion binding"/>
    <property type="evidence" value="ECO:0007669"/>
    <property type="project" value="UniProtKB-KW"/>
</dbReference>
<keyword evidence="6 10" id="KW-0694">RNA-binding</keyword>
<evidence type="ECO:0000313" key="11">
    <source>
        <dbReference type="EMBL" id="TAA73686.1"/>
    </source>
</evidence>
<name>A0A521FY37_9BACT</name>
<dbReference type="SUPFAM" id="SSF143800">
    <property type="entry name" value="L28p-like"/>
    <property type="match status" value="1"/>
</dbReference>
<feature type="binding site" evidence="10">
    <location>
        <position position="36"/>
    </location>
    <ligand>
        <name>Zn(2+)</name>
        <dbReference type="ChEBI" id="CHEBI:29105"/>
    </ligand>
</feature>
<evidence type="ECO:0000256" key="10">
    <source>
        <dbReference type="HAMAP-Rule" id="MF_00501"/>
    </source>
</evidence>
<comment type="caution">
    <text evidence="11">The sequence shown here is derived from an EMBL/GenBank/DDBJ whole genome shotgun (WGS) entry which is preliminary data.</text>
</comment>
<comment type="subunit">
    <text evidence="2 10">Part of the 50S ribosomal subunit.</text>
</comment>
<dbReference type="GO" id="GO:0006412">
    <property type="term" value="P:translation"/>
    <property type="evidence" value="ECO:0007669"/>
    <property type="project" value="UniProtKB-UniRule"/>
</dbReference>
<comment type="cofactor">
    <cofactor evidence="10">
        <name>Zn(2+)</name>
        <dbReference type="ChEBI" id="CHEBI:29105"/>
    </cofactor>
    <text evidence="10">Binds 1 zinc ion per subunit.</text>
</comment>
<evidence type="ECO:0000256" key="2">
    <source>
        <dbReference type="ARBA" id="ARBA00011838"/>
    </source>
</evidence>
<dbReference type="Proteomes" id="UP000316238">
    <property type="component" value="Unassembled WGS sequence"/>
</dbReference>
<dbReference type="NCBIfam" id="NF000612">
    <property type="entry name" value="PRK00019.1"/>
    <property type="match status" value="1"/>
</dbReference>
<keyword evidence="4 10" id="KW-0699">rRNA-binding</keyword>
<evidence type="ECO:0000256" key="5">
    <source>
        <dbReference type="ARBA" id="ARBA00022833"/>
    </source>
</evidence>
<dbReference type="EMBL" id="NQJD01000071">
    <property type="protein sequence ID" value="TAA73686.1"/>
    <property type="molecule type" value="Genomic_DNA"/>
</dbReference>
<dbReference type="PANTHER" id="PTHR33280:SF6">
    <property type="entry name" value="LARGE RIBOSOMAL SUBUNIT PROTEIN BL31A"/>
    <property type="match status" value="1"/>
</dbReference>
<feature type="binding site" evidence="10">
    <location>
        <position position="39"/>
    </location>
    <ligand>
        <name>Zn(2+)</name>
        <dbReference type="ChEBI" id="CHEBI:29105"/>
    </ligand>
</feature>
<evidence type="ECO:0000256" key="6">
    <source>
        <dbReference type="ARBA" id="ARBA00022884"/>
    </source>
</evidence>
<dbReference type="InterPro" id="IPR027491">
    <property type="entry name" value="Ribosomal_bL31_A"/>
</dbReference>
<dbReference type="HAMAP" id="MF_00501">
    <property type="entry name" value="Ribosomal_bL31_1"/>
    <property type="match status" value="1"/>
</dbReference>
<dbReference type="AlphaFoldDB" id="A0A521FY37"/>
<keyword evidence="5 10" id="KW-0862">Zinc</keyword>
<sequence length="72" mass="8053">MKPDIHPAYHKINAKCACGNEVALGSIKEAIHVEICAACHPFFTGKQKLVDTAGRIEKFKKKYAKHFDQKQA</sequence>
<comment type="function">
    <text evidence="10">Binds the 23S rRNA.</text>
</comment>
<dbReference type="Gene3D" id="4.10.830.30">
    <property type="entry name" value="Ribosomal protein L31"/>
    <property type="match status" value="1"/>
</dbReference>